<evidence type="ECO:0000259" key="3">
    <source>
        <dbReference type="SMART" id="SM00939"/>
    </source>
</evidence>
<dbReference type="OrthoDB" id="5240615at2"/>
<organism evidence="4 5">
    <name type="scientific">Aeromicrobium marinum DSM 15272</name>
    <dbReference type="NCBI Taxonomy" id="585531"/>
    <lineage>
        <taxon>Bacteria</taxon>
        <taxon>Bacillati</taxon>
        <taxon>Actinomycetota</taxon>
        <taxon>Actinomycetes</taxon>
        <taxon>Propionibacteriales</taxon>
        <taxon>Nocardioidaceae</taxon>
        <taxon>Aeromicrobium</taxon>
    </lineage>
</organism>
<dbReference type="SUPFAM" id="SSF53474">
    <property type="entry name" value="alpha/beta-Hydrolases"/>
    <property type="match status" value="1"/>
</dbReference>
<dbReference type="EMBL" id="ACLF03000015">
    <property type="protein sequence ID" value="EFQ81916.1"/>
    <property type="molecule type" value="Genomic_DNA"/>
</dbReference>
<evidence type="ECO:0000313" key="4">
    <source>
        <dbReference type="EMBL" id="EFQ81916.1"/>
    </source>
</evidence>
<dbReference type="Pfam" id="PF08530">
    <property type="entry name" value="PepX_C"/>
    <property type="match status" value="1"/>
</dbReference>
<dbReference type="PANTHER" id="PTHR43056:SF10">
    <property type="entry name" value="COCE_NOND FAMILY, PUTATIVE (AFU_ORTHOLOGUE AFUA_7G00600)-RELATED"/>
    <property type="match status" value="1"/>
</dbReference>
<keyword evidence="1 4" id="KW-0378">Hydrolase</keyword>
<dbReference type="AlphaFoldDB" id="E2SFW9"/>
<keyword evidence="5" id="KW-1185">Reference proteome</keyword>
<dbReference type="STRING" id="585531.HMPREF0063_12928"/>
<evidence type="ECO:0000313" key="5">
    <source>
        <dbReference type="Proteomes" id="UP000003111"/>
    </source>
</evidence>
<evidence type="ECO:0000256" key="1">
    <source>
        <dbReference type="ARBA" id="ARBA00022801"/>
    </source>
</evidence>
<feature type="chain" id="PRO_5003164903" evidence="2">
    <location>
        <begin position="26"/>
        <end position="614"/>
    </location>
</feature>
<dbReference type="PANTHER" id="PTHR43056">
    <property type="entry name" value="PEPTIDASE S9 PROLYL OLIGOPEPTIDASE"/>
    <property type="match status" value="1"/>
</dbReference>
<sequence length="614" mass="64859">MRRTLLGLLLLGPLFAVVPAGPAAAAGWEPGPALYDVAVTESDVPVTMADGRVLRAAVHRPVLPGTTTPADGPFPVILVQTPYGKSVGNTGIGAVNPYLIERGYIGVIVDVAGTGGSEGTSQLFGRQEAEDGAELVEWAARLPGSTGEVGLLGGSYLGIDQLFTAAAVGPGSPLKAILPIVSASDPYRDLFVAGGVVNMVSSLGLIAAYFGLRTLTPAAERPTVPVDALRLSLEHGLAGIPFELQTGLDVLAQTGRVYDSAYWQERAPQRVLQQIVDNDVPTFLVGGQYDVFQRGEPLLFSGLQNASVGRSVWEPMSADQPVDPRFHLLTGPWDHGNPGGEDLDEIQLRWFDQWLKDVDTGVLGTGPLHVVDSTAGAFEADRFPLAEATPTAYHLHPGGVLSTELPSANHGSRTLSYSPISLACRRSLQQWTAGLLREVYRACSSAPPPALLQLGDASFDTAPLGEPLQIAGPIGLRLQAKSTRPEAIFVATLQSVAPDGTVTDLTAGALLGSARAIDPARSWPGAAGTYQLPYHPHTREAEQPIVPGRLTRFDVELRSAFTTVPAGHRLRLVLGTADTHLLPPPLKLLDLLLGFYGVQTNRVTPSVLSLPVVD</sequence>
<dbReference type="InterPro" id="IPR050585">
    <property type="entry name" value="Xaa-Pro_dipeptidyl-ppase/CocE"/>
</dbReference>
<dbReference type="RefSeq" id="WP_007078515.1">
    <property type="nucleotide sequence ID" value="NZ_CM001024.1"/>
</dbReference>
<reference evidence="4" key="1">
    <citation type="submission" date="2010-08" db="EMBL/GenBank/DDBJ databases">
        <authorList>
            <person name="Muzny D."/>
            <person name="Qin X."/>
            <person name="Buhay C."/>
            <person name="Dugan-Rocha S."/>
            <person name="Ding Y."/>
            <person name="Chen G."/>
            <person name="Hawes A."/>
            <person name="Holder M."/>
            <person name="Jhangiani S."/>
            <person name="Johnson A."/>
            <person name="Khan Z."/>
            <person name="Li Z."/>
            <person name="Liu W."/>
            <person name="Liu X."/>
            <person name="Perez L."/>
            <person name="Shen H."/>
            <person name="Wang Q."/>
            <person name="Watt J."/>
            <person name="Xi L."/>
            <person name="Xin Y."/>
            <person name="Zhou J."/>
            <person name="Deng J."/>
            <person name="Jiang H."/>
            <person name="Liu Y."/>
            <person name="Qu J."/>
            <person name="Song X.-Z."/>
            <person name="Zhang L."/>
            <person name="Villasana D."/>
            <person name="Johnson A."/>
            <person name="Liu J."/>
            <person name="Liyanage D."/>
            <person name="Lorensuhewa L."/>
            <person name="Robinson T."/>
            <person name="Song A."/>
            <person name="Song B.-B."/>
            <person name="Dinh H."/>
            <person name="Thornton R."/>
            <person name="Coyle M."/>
            <person name="Francisco L."/>
            <person name="Jackson L."/>
            <person name="Javaid M."/>
            <person name="Korchina V."/>
            <person name="Kovar C."/>
            <person name="Mata R."/>
            <person name="Mathew T."/>
            <person name="Ngo R."/>
            <person name="Nguyen L."/>
            <person name="Nguyen N."/>
            <person name="Okwuonu G."/>
            <person name="Ongeri F."/>
            <person name="Pham C."/>
            <person name="Simmons D."/>
            <person name="Wilczek-Boney K."/>
            <person name="Hale W."/>
            <person name="Jakkamsetti A."/>
            <person name="Pham P."/>
            <person name="Ruth R."/>
            <person name="San Lucas F."/>
            <person name="Warren J."/>
            <person name="Zhang J."/>
            <person name="Zhao Z."/>
            <person name="Zhou C."/>
            <person name="Zhu D."/>
            <person name="Lee S."/>
            <person name="Bess C."/>
            <person name="Blankenburg K."/>
            <person name="Forbes L."/>
            <person name="Fu Q."/>
            <person name="Gubbala S."/>
            <person name="Hirani K."/>
            <person name="Jayaseelan J.C."/>
            <person name="Lara F."/>
            <person name="Munidasa M."/>
            <person name="Palculict T."/>
            <person name="Patil S."/>
            <person name="Pu L.-L."/>
            <person name="Saada N."/>
            <person name="Tang L."/>
            <person name="Weissenberger G."/>
            <person name="Zhu Y."/>
            <person name="Hemphill L."/>
            <person name="Shang Y."/>
            <person name="Youmans B."/>
            <person name="Ayvaz T."/>
            <person name="Ross M."/>
            <person name="Santibanez J."/>
            <person name="Aqrawi P."/>
            <person name="Gross S."/>
            <person name="Joshi V."/>
            <person name="Fowler G."/>
            <person name="Nazareth L."/>
            <person name="Reid J."/>
            <person name="Worley K."/>
            <person name="Petrosino J."/>
            <person name="Highlander S."/>
            <person name="Gibbs R."/>
        </authorList>
    </citation>
    <scope>NUCLEOTIDE SEQUENCE [LARGE SCALE GENOMIC DNA]</scope>
    <source>
        <strain evidence="4">DSM 15272</strain>
    </source>
</reference>
<proteinExistence type="predicted"/>
<dbReference type="Pfam" id="PF02129">
    <property type="entry name" value="Peptidase_S15"/>
    <property type="match status" value="1"/>
</dbReference>
<dbReference type="Gene3D" id="2.60.120.260">
    <property type="entry name" value="Galactose-binding domain-like"/>
    <property type="match status" value="1"/>
</dbReference>
<dbReference type="eggNOG" id="COG2936">
    <property type="taxonomic scope" value="Bacteria"/>
</dbReference>
<evidence type="ECO:0000256" key="2">
    <source>
        <dbReference type="SAM" id="SignalP"/>
    </source>
</evidence>
<dbReference type="Gene3D" id="1.10.3020.10">
    <property type="entry name" value="alpha-amino acid ester hydrolase ( Helical cap domain)"/>
    <property type="match status" value="1"/>
</dbReference>
<dbReference type="InterPro" id="IPR008979">
    <property type="entry name" value="Galactose-bd-like_sf"/>
</dbReference>
<dbReference type="InterPro" id="IPR029058">
    <property type="entry name" value="AB_hydrolase_fold"/>
</dbReference>
<dbReference type="SMART" id="SM00939">
    <property type="entry name" value="PepX_C"/>
    <property type="match status" value="1"/>
</dbReference>
<keyword evidence="2" id="KW-0732">Signal</keyword>
<dbReference type="NCBIfam" id="TIGR00976">
    <property type="entry name" value="CocE_NonD"/>
    <property type="match status" value="1"/>
</dbReference>
<dbReference type="InterPro" id="IPR005674">
    <property type="entry name" value="CocE/Ser_esterase"/>
</dbReference>
<dbReference type="InterPro" id="IPR013736">
    <property type="entry name" value="Xaa-Pro_dipept_C"/>
</dbReference>
<dbReference type="HOGENOM" id="CLU_015590_4_1_11"/>
<dbReference type="Proteomes" id="UP000003111">
    <property type="component" value="Unassembled WGS sequence"/>
</dbReference>
<dbReference type="Gene3D" id="3.40.50.1820">
    <property type="entry name" value="alpha/beta hydrolase"/>
    <property type="match status" value="1"/>
</dbReference>
<gene>
    <name evidence="4" type="ORF">HMPREF0063_12928</name>
</gene>
<accession>E2SFW9</accession>
<name>E2SFW9_9ACTN</name>
<comment type="caution">
    <text evidence="4">The sequence shown here is derived from an EMBL/GenBank/DDBJ whole genome shotgun (WGS) entry which is preliminary data.</text>
</comment>
<dbReference type="InterPro" id="IPR000383">
    <property type="entry name" value="Xaa-Pro-like_dom"/>
</dbReference>
<dbReference type="SUPFAM" id="SSF49785">
    <property type="entry name" value="Galactose-binding domain-like"/>
    <property type="match status" value="1"/>
</dbReference>
<dbReference type="GO" id="GO:0008239">
    <property type="term" value="F:dipeptidyl-peptidase activity"/>
    <property type="evidence" value="ECO:0007669"/>
    <property type="project" value="InterPro"/>
</dbReference>
<feature type="domain" description="Xaa-Pro dipeptidyl-peptidase C-terminal" evidence="3">
    <location>
        <begin position="348"/>
        <end position="609"/>
    </location>
</feature>
<protein>
    <submittedName>
        <fullName evidence="4">Hydrolase CocE/NonD family protein</fullName>
    </submittedName>
</protein>
<feature type="signal peptide" evidence="2">
    <location>
        <begin position="1"/>
        <end position="25"/>
    </location>
</feature>